<dbReference type="AlphaFoldDB" id="H1CZA7"/>
<comment type="caution">
    <text evidence="1">The sequence shown here is derived from an EMBL/GenBank/DDBJ whole genome shotgun (WGS) entry which is preliminary data.</text>
</comment>
<protein>
    <submittedName>
        <fullName evidence="1">Uncharacterized protein</fullName>
    </submittedName>
</protein>
<organism evidence="1 2">
    <name type="scientific">Dialister succinatiphilus YIT 11850</name>
    <dbReference type="NCBI Taxonomy" id="742743"/>
    <lineage>
        <taxon>Bacteria</taxon>
        <taxon>Bacillati</taxon>
        <taxon>Bacillota</taxon>
        <taxon>Negativicutes</taxon>
        <taxon>Veillonellales</taxon>
        <taxon>Veillonellaceae</taxon>
        <taxon>Dialister</taxon>
    </lineage>
</organism>
<evidence type="ECO:0000313" key="2">
    <source>
        <dbReference type="Proteomes" id="UP000003277"/>
    </source>
</evidence>
<accession>H1CZA7</accession>
<dbReference type="EMBL" id="ADLT01000016">
    <property type="protein sequence ID" value="EHO63411.1"/>
    <property type="molecule type" value="Genomic_DNA"/>
</dbReference>
<dbReference type="HOGENOM" id="CLU_2381527_0_0_9"/>
<evidence type="ECO:0000313" key="1">
    <source>
        <dbReference type="EMBL" id="EHO63411.1"/>
    </source>
</evidence>
<name>H1CZA7_9FIRM</name>
<keyword evidence="2" id="KW-1185">Reference proteome</keyword>
<gene>
    <name evidence="1" type="ORF">HMPREF9453_00695</name>
</gene>
<proteinExistence type="predicted"/>
<dbReference type="Proteomes" id="UP000003277">
    <property type="component" value="Unassembled WGS sequence"/>
</dbReference>
<sequence>MLIMPYDTESKSRNVLASPLGEEGHEVAKGCTRVRMIMTLDMNVTAERRHYNTHRPLKGKRLTTFCASLALLQNVFAVHREGDTTTLGPKGRQT</sequence>
<reference evidence="1 2" key="1">
    <citation type="submission" date="2011-11" db="EMBL/GenBank/DDBJ databases">
        <title>The Genome Sequence of Dialister succinatiphilus YIT 11850.</title>
        <authorList>
            <consortium name="The Broad Institute Genome Sequencing Platform"/>
            <person name="Earl A."/>
            <person name="Ward D."/>
            <person name="Feldgarden M."/>
            <person name="Gevers D."/>
            <person name="Morotomi M."/>
            <person name="Young S.K."/>
            <person name="Zeng Q."/>
            <person name="Gargeya S."/>
            <person name="Fitzgerald M."/>
            <person name="Haas B."/>
            <person name="Abouelleil A."/>
            <person name="Alvarado L."/>
            <person name="Arachchi H.M."/>
            <person name="Berlin A."/>
            <person name="Brown A."/>
            <person name="Chapman S.B."/>
            <person name="Dunbar C."/>
            <person name="Gearin G."/>
            <person name="Goldberg J."/>
            <person name="Griggs A."/>
            <person name="Gujja S."/>
            <person name="Heiman D."/>
            <person name="Howarth C."/>
            <person name="Lui A."/>
            <person name="MacDonald P.J.P."/>
            <person name="Montmayeur A."/>
            <person name="Murphy C."/>
            <person name="Neiman D."/>
            <person name="Pearson M."/>
            <person name="Priest M."/>
            <person name="Roberts A."/>
            <person name="Saif S."/>
            <person name="Shea T."/>
            <person name="Sisk P."/>
            <person name="Stolte C."/>
            <person name="Sykes S."/>
            <person name="Wortman J."/>
            <person name="Nusbaum C."/>
            <person name="Birren B."/>
        </authorList>
    </citation>
    <scope>NUCLEOTIDE SEQUENCE [LARGE SCALE GENOMIC DNA]</scope>
    <source>
        <strain evidence="1 2">YIT 11850</strain>
    </source>
</reference>